<name>A0AAE1Z7I8_SCHME</name>
<dbReference type="InterPro" id="IPR014729">
    <property type="entry name" value="Rossmann-like_a/b/a_fold"/>
</dbReference>
<dbReference type="SUPFAM" id="SSF88697">
    <property type="entry name" value="PUA domain-like"/>
    <property type="match status" value="1"/>
</dbReference>
<reference evidence="19" key="2">
    <citation type="journal article" date="2023" name="Infect Dis Poverty">
        <title>Chromosome-scale genome of the human blood fluke Schistosoma mekongi and its implications for public health.</title>
        <authorList>
            <person name="Zhou M."/>
            <person name="Xu L."/>
            <person name="Xu D."/>
            <person name="Chen W."/>
            <person name="Khan J."/>
            <person name="Hu Y."/>
            <person name="Huang H."/>
            <person name="Wei H."/>
            <person name="Zhang Y."/>
            <person name="Chusongsang P."/>
            <person name="Tanasarnprasert K."/>
            <person name="Hu X."/>
            <person name="Limpanont Y."/>
            <person name="Lv Z."/>
        </authorList>
    </citation>
    <scope>NUCLEOTIDE SEQUENCE</scope>
    <source>
        <strain evidence="19">LV_2022a</strain>
    </source>
</reference>
<dbReference type="FunFam" id="3.40.50.620:FF:000006">
    <property type="entry name" value="bifunctional 3'-phosphoadenosine 5'-phosphosulfate synthase 1"/>
    <property type="match status" value="1"/>
</dbReference>
<keyword evidence="13" id="KW-0809">Transit peptide</keyword>
<comment type="similarity">
    <text evidence="4">In the N-terminal section; belongs to the APS kinase family.</text>
</comment>
<evidence type="ECO:0000256" key="4">
    <source>
        <dbReference type="ARBA" id="ARBA00007268"/>
    </source>
</evidence>
<evidence type="ECO:0000259" key="18">
    <source>
        <dbReference type="Pfam" id="PF14306"/>
    </source>
</evidence>
<dbReference type="GO" id="GO:0000103">
    <property type="term" value="P:sulfate assimilation"/>
    <property type="evidence" value="ECO:0007669"/>
    <property type="project" value="InterPro"/>
</dbReference>
<evidence type="ECO:0000256" key="9">
    <source>
        <dbReference type="ARBA" id="ARBA00022695"/>
    </source>
</evidence>
<dbReference type="SUPFAM" id="SSF52374">
    <property type="entry name" value="Nucleotidylyl transferase"/>
    <property type="match status" value="2"/>
</dbReference>
<dbReference type="FunFam" id="3.10.400.10:FF:000002">
    <property type="entry name" value="ATP sulfurylase 2"/>
    <property type="match status" value="1"/>
</dbReference>
<accession>A0AAE1Z7I8</accession>
<proteinExistence type="inferred from homology"/>
<feature type="domain" description="APS kinase" evidence="16">
    <location>
        <begin position="53"/>
        <end position="203"/>
    </location>
</feature>
<dbReference type="EMBL" id="JALJAT010000006">
    <property type="protein sequence ID" value="KAK4468568.1"/>
    <property type="molecule type" value="Genomic_DNA"/>
</dbReference>
<dbReference type="SUPFAM" id="SSF52540">
    <property type="entry name" value="P-loop containing nucleoside triphosphate hydrolases"/>
    <property type="match status" value="1"/>
</dbReference>
<dbReference type="PANTHER" id="PTHR11055:SF1">
    <property type="entry name" value="PAPS SYNTHETASE, ISOFORM D"/>
    <property type="match status" value="1"/>
</dbReference>
<dbReference type="Proteomes" id="UP001292079">
    <property type="component" value="Unassembled WGS sequence"/>
</dbReference>
<dbReference type="InterPro" id="IPR027417">
    <property type="entry name" value="P-loop_NTPase"/>
</dbReference>
<evidence type="ECO:0000256" key="14">
    <source>
        <dbReference type="ARBA" id="ARBA00037980"/>
    </source>
</evidence>
<dbReference type="InterPro" id="IPR002650">
    <property type="entry name" value="Sulphate_adenylyltransferase"/>
</dbReference>
<evidence type="ECO:0000256" key="15">
    <source>
        <dbReference type="ARBA" id="ARBA00049370"/>
    </source>
</evidence>
<dbReference type="InterPro" id="IPR024951">
    <property type="entry name" value="Sulfurylase_cat_dom"/>
</dbReference>
<dbReference type="InterPro" id="IPR025980">
    <property type="entry name" value="ATP-Sase_PUA-like_dom"/>
</dbReference>
<protein>
    <submittedName>
        <fullName evidence="19">Uncharacterized protein</fullName>
    </submittedName>
</protein>
<evidence type="ECO:0000256" key="2">
    <source>
        <dbReference type="ARBA" id="ARBA00005048"/>
    </source>
</evidence>
<comment type="subcellular location">
    <subcellularLocation>
        <location evidence="1">Plastid</location>
        <location evidence="1">Chloroplast</location>
    </subcellularLocation>
</comment>
<dbReference type="CDD" id="cd02027">
    <property type="entry name" value="APSK"/>
    <property type="match status" value="1"/>
</dbReference>
<comment type="similarity">
    <text evidence="5">In the C-terminal section; belongs to the sulfate adenylyltransferase family.</text>
</comment>
<evidence type="ECO:0000256" key="1">
    <source>
        <dbReference type="ARBA" id="ARBA00004229"/>
    </source>
</evidence>
<keyword evidence="12" id="KW-0067">ATP-binding</keyword>
<evidence type="ECO:0000259" key="17">
    <source>
        <dbReference type="Pfam" id="PF01747"/>
    </source>
</evidence>
<keyword evidence="7" id="KW-0934">Plastid</keyword>
<comment type="catalytic activity">
    <reaction evidence="15">
        <text>sulfate + ATP + H(+) = adenosine 5'-phosphosulfate + diphosphate</text>
        <dbReference type="Rhea" id="RHEA:18133"/>
        <dbReference type="ChEBI" id="CHEBI:15378"/>
        <dbReference type="ChEBI" id="CHEBI:16189"/>
        <dbReference type="ChEBI" id="CHEBI:30616"/>
        <dbReference type="ChEBI" id="CHEBI:33019"/>
        <dbReference type="ChEBI" id="CHEBI:58243"/>
        <dbReference type="EC" id="2.7.7.4"/>
    </reaction>
</comment>
<evidence type="ECO:0000256" key="11">
    <source>
        <dbReference type="ARBA" id="ARBA00022777"/>
    </source>
</evidence>
<feature type="domain" description="ATP-sulfurylase PUA-like" evidence="18">
    <location>
        <begin position="235"/>
        <end position="398"/>
    </location>
</feature>
<dbReference type="GO" id="GO:0004781">
    <property type="term" value="F:sulfate adenylyltransferase (ATP) activity"/>
    <property type="evidence" value="ECO:0007669"/>
    <property type="project" value="UniProtKB-EC"/>
</dbReference>
<dbReference type="HAMAP" id="MF_00065">
    <property type="entry name" value="Adenylyl_sulf_kinase"/>
    <property type="match status" value="1"/>
</dbReference>
<comment type="pathway">
    <text evidence="3">Sulfur metabolism; sulfate assimilation.</text>
</comment>
<dbReference type="Gene3D" id="3.40.50.300">
    <property type="entry name" value="P-loop containing nucleotide triphosphate hydrolases"/>
    <property type="match status" value="1"/>
</dbReference>
<evidence type="ECO:0000256" key="5">
    <source>
        <dbReference type="ARBA" id="ARBA00009290"/>
    </source>
</evidence>
<evidence type="ECO:0000313" key="19">
    <source>
        <dbReference type="EMBL" id="KAK4468568.1"/>
    </source>
</evidence>
<gene>
    <name evidence="19" type="ORF">MN116_007762</name>
</gene>
<evidence type="ECO:0000256" key="8">
    <source>
        <dbReference type="ARBA" id="ARBA00022679"/>
    </source>
</evidence>
<dbReference type="Pfam" id="PF01747">
    <property type="entry name" value="ATP-sulfurylase"/>
    <property type="match status" value="1"/>
</dbReference>
<dbReference type="GO" id="GO:0004020">
    <property type="term" value="F:adenylylsulfate kinase activity"/>
    <property type="evidence" value="ECO:0007669"/>
    <property type="project" value="InterPro"/>
</dbReference>
<dbReference type="AlphaFoldDB" id="A0AAE1Z7I8"/>
<evidence type="ECO:0000256" key="6">
    <source>
        <dbReference type="ARBA" id="ARBA00022528"/>
    </source>
</evidence>
<dbReference type="Gene3D" id="3.40.50.620">
    <property type="entry name" value="HUPs"/>
    <property type="match status" value="2"/>
</dbReference>
<comment type="caution">
    <text evidence="19">The sequence shown here is derived from an EMBL/GenBank/DDBJ whole genome shotgun (WGS) entry which is preliminary data.</text>
</comment>
<evidence type="ECO:0000313" key="20">
    <source>
        <dbReference type="Proteomes" id="UP001292079"/>
    </source>
</evidence>
<evidence type="ECO:0000256" key="3">
    <source>
        <dbReference type="ARBA" id="ARBA00005050"/>
    </source>
</evidence>
<sequence length="718" mass="80914">MMRVALLILKVYYDEGIRYASNKPVVMSTNITHHPSYVTHAERSVSKKTWFHGCTVWFTGLSGAGKTTLAFALEHYLVNQGVSAYVLDGDNIRSGLNKNLGFSDEDRVENIRRVSEVARLFADANNICLTSFISPFESDRTAARKLHSENNLPFFEVFLATPIEVCERRDVKGLYKRARAGEIKNFTGISAAYENPTNPDLILNTEMYSVQECVSKCVQMLAEAGLMPDYDAVNPFGGPMPKELYVANIEEVQNLKDECHSLPHLNITELDLQWVQTLAEGWATPLNGFMRENEYLQVLYFSQLQGSDSSAVTNFSIPIVLTISTEDKERFNGNGASIALVYNNILIGMLQNCEFFPHRKEERCCRIFGTNHPNHPSIKTIMSSGDWLVGGDLKVFERIKWNDGLDHYRLTPREIHAKLDRFHIWKSISEAKVGYDVHFCLFWVICFQADCVFAFQLRNPVHNGHALLMTETRQQLLEKHKYNNPVLLLHPLGGWTKSDDVPLNIRIAQHEACLDEGVLDRNTTLLAIFPSPMLYAGPREVQWHARTRMLAGVQYYIVGRDPAGLPHPDGTGVDLYDPSHGAKVLSMAPGLSGLKIIPFRVAAYDKTIGKMSFFDAKRPSDFLFISGTKMRTLAREGQEPPNGFMSMKAWKVLSMAPGLSGLKIIPFRVAAYDKTIGKMSFFDAKRPSDFLFISGTKMRTLAREGQEPPCMYVRLNPG</sequence>
<dbReference type="PANTHER" id="PTHR11055">
    <property type="entry name" value="BIFUNCTIONAL 3'-PHOSPHOADENOSINE 5'-PHOSPHOSULFATE SYNTHASE"/>
    <property type="match status" value="1"/>
</dbReference>
<dbReference type="NCBIfam" id="TIGR00455">
    <property type="entry name" value="apsK"/>
    <property type="match status" value="1"/>
</dbReference>
<dbReference type="Pfam" id="PF01583">
    <property type="entry name" value="APS_kinase"/>
    <property type="match status" value="1"/>
</dbReference>
<evidence type="ECO:0000256" key="10">
    <source>
        <dbReference type="ARBA" id="ARBA00022741"/>
    </source>
</evidence>
<keyword evidence="6" id="KW-0150">Chloroplast</keyword>
<keyword evidence="10" id="KW-0547">Nucleotide-binding</keyword>
<dbReference type="Gene3D" id="3.10.400.10">
    <property type="entry name" value="Sulfate adenylyltransferase"/>
    <property type="match status" value="1"/>
</dbReference>
<keyword evidence="8" id="KW-0808">Transferase</keyword>
<organism evidence="19 20">
    <name type="scientific">Schistosoma mekongi</name>
    <name type="common">Parasitic worm</name>
    <dbReference type="NCBI Taxonomy" id="38744"/>
    <lineage>
        <taxon>Eukaryota</taxon>
        <taxon>Metazoa</taxon>
        <taxon>Spiralia</taxon>
        <taxon>Lophotrochozoa</taxon>
        <taxon>Platyhelminthes</taxon>
        <taxon>Trematoda</taxon>
        <taxon>Digenea</taxon>
        <taxon>Strigeidida</taxon>
        <taxon>Schistosomatoidea</taxon>
        <taxon>Schistosomatidae</taxon>
        <taxon>Schistosoma</taxon>
    </lineage>
</organism>
<evidence type="ECO:0000256" key="7">
    <source>
        <dbReference type="ARBA" id="ARBA00022640"/>
    </source>
</evidence>
<keyword evidence="11" id="KW-0418">Kinase</keyword>
<dbReference type="InterPro" id="IPR002891">
    <property type="entry name" value="APS"/>
</dbReference>
<keyword evidence="20" id="KW-1185">Reference proteome</keyword>
<feature type="domain" description="Sulphate adenylyltransferase catalytic" evidence="17">
    <location>
        <begin position="449"/>
        <end position="654"/>
    </location>
</feature>
<evidence type="ECO:0000259" key="16">
    <source>
        <dbReference type="Pfam" id="PF01583"/>
    </source>
</evidence>
<dbReference type="CDD" id="cd00517">
    <property type="entry name" value="ATPS"/>
    <property type="match status" value="1"/>
</dbReference>
<dbReference type="InterPro" id="IPR015947">
    <property type="entry name" value="PUA-like_sf"/>
</dbReference>
<comment type="similarity">
    <text evidence="14">Belongs to the sulfate adenylyltransferase family.</text>
</comment>
<reference evidence="19" key="1">
    <citation type="submission" date="2022-04" db="EMBL/GenBank/DDBJ databases">
        <authorList>
            <person name="Xu L."/>
            <person name="Lv Z."/>
        </authorList>
    </citation>
    <scope>NUCLEOTIDE SEQUENCE</scope>
    <source>
        <strain evidence="19">LV_2022a</strain>
    </source>
</reference>
<dbReference type="FunFam" id="3.40.50.300:FF:000212">
    <property type="entry name" value="Adenylyl-sulfate kinase"/>
    <property type="match status" value="1"/>
</dbReference>
<dbReference type="NCBIfam" id="NF003013">
    <property type="entry name" value="PRK03846.1"/>
    <property type="match status" value="1"/>
</dbReference>
<keyword evidence="9" id="KW-0548">Nucleotidyltransferase</keyword>
<comment type="pathway">
    <text evidence="2">Sulfur metabolism; hydrogen sulfide biosynthesis; sulfite from sulfate: step 1/3.</text>
</comment>
<dbReference type="GO" id="GO:0005524">
    <property type="term" value="F:ATP binding"/>
    <property type="evidence" value="ECO:0007669"/>
    <property type="project" value="UniProtKB-KW"/>
</dbReference>
<evidence type="ECO:0000256" key="12">
    <source>
        <dbReference type="ARBA" id="ARBA00022840"/>
    </source>
</evidence>
<dbReference type="InterPro" id="IPR059117">
    <property type="entry name" value="APS_kinase_dom"/>
</dbReference>
<dbReference type="Pfam" id="PF14306">
    <property type="entry name" value="PUA_2"/>
    <property type="match status" value="1"/>
</dbReference>
<evidence type="ECO:0000256" key="13">
    <source>
        <dbReference type="ARBA" id="ARBA00022946"/>
    </source>
</evidence>